<sequence>MRHKKVKYLISAVLITGAVLTSTYSFAQIIEKPVTFKKGSYGTVLKGSFKGYDTVHYTVYAKAGQQLALDLIGKNNLAEVNIFAPGDRPGISEAISRSSVDGGSLEITLNETGTYTIQVYQMRNTARRGQVANYNIDLKIFN</sequence>
<dbReference type="Proteomes" id="UP000014568">
    <property type="component" value="Unassembled WGS sequence"/>
</dbReference>
<dbReference type="AlphaFoldDB" id="S3MT77"/>
<dbReference type="SUPFAM" id="SSF89260">
    <property type="entry name" value="Collagen-binding domain"/>
    <property type="match status" value="1"/>
</dbReference>
<evidence type="ECO:0000259" key="2">
    <source>
        <dbReference type="Pfam" id="PF04151"/>
    </source>
</evidence>
<dbReference type="eggNOG" id="ENOG5032YRB">
    <property type="taxonomic scope" value="Bacteria"/>
</dbReference>
<dbReference type="InterPro" id="IPR007280">
    <property type="entry name" value="Peptidase_C_arc/bac"/>
</dbReference>
<evidence type="ECO:0000313" key="3">
    <source>
        <dbReference type="EMBL" id="EPF71040.1"/>
    </source>
</evidence>
<dbReference type="Pfam" id="PF04151">
    <property type="entry name" value="PPC"/>
    <property type="match status" value="1"/>
</dbReference>
<feature type="chain" id="PRO_5004511937" description="Peptidase C-terminal archaeal/bacterial domain-containing protein" evidence="1">
    <location>
        <begin position="28"/>
        <end position="142"/>
    </location>
</feature>
<evidence type="ECO:0000256" key="1">
    <source>
        <dbReference type="SAM" id="SignalP"/>
    </source>
</evidence>
<dbReference type="HOGENOM" id="CLU_129252_1_1_6"/>
<dbReference type="Gene3D" id="2.60.120.380">
    <property type="match status" value="1"/>
</dbReference>
<dbReference type="OrthoDB" id="964913at2"/>
<dbReference type="EMBL" id="ATGI01000034">
    <property type="protein sequence ID" value="EPF71040.1"/>
    <property type="molecule type" value="Genomic_DNA"/>
</dbReference>
<dbReference type="PATRIC" id="fig|421052.3.peg.2737"/>
<reference evidence="3 4" key="1">
    <citation type="submission" date="2013-06" db="EMBL/GenBank/DDBJ databases">
        <title>The Genome Sequence of Acinetobacter rudis CIP 110305.</title>
        <authorList>
            <consortium name="The Broad Institute Genome Sequencing Platform"/>
            <consortium name="The Broad Institute Genome Sequencing Center for Infectious Disease"/>
            <person name="Cerqueira G."/>
            <person name="Feldgarden M."/>
            <person name="Courvalin P."/>
            <person name="Perichon B."/>
            <person name="Grillot-Courvalin C."/>
            <person name="Clermont D."/>
            <person name="Rocha E."/>
            <person name="Yoon E.-J."/>
            <person name="Nemec A."/>
            <person name="Young S.K."/>
            <person name="Zeng Q."/>
            <person name="Gargeya S."/>
            <person name="Fitzgerald M."/>
            <person name="Abouelleil A."/>
            <person name="Alvarado L."/>
            <person name="Berlin A.M."/>
            <person name="Chapman S.B."/>
            <person name="Dewar J."/>
            <person name="Goldberg J."/>
            <person name="Griggs A."/>
            <person name="Gujja S."/>
            <person name="Hansen M."/>
            <person name="Howarth C."/>
            <person name="Imamovic A."/>
            <person name="Larimer J."/>
            <person name="McCowan C."/>
            <person name="Murphy C."/>
            <person name="Pearson M."/>
            <person name="Priest M."/>
            <person name="Roberts A."/>
            <person name="Saif S."/>
            <person name="Shea T."/>
            <person name="Sykes S."/>
            <person name="Wortman J."/>
            <person name="Nusbaum C."/>
            <person name="Birren B."/>
        </authorList>
    </citation>
    <scope>NUCLEOTIDE SEQUENCE [LARGE SCALE GENOMIC DNA]</scope>
    <source>
        <strain evidence="3 4">CIP 110305</strain>
    </source>
</reference>
<name>S3MT77_9GAMM</name>
<feature type="domain" description="Peptidase C-terminal archaeal/bacterial" evidence="2">
    <location>
        <begin position="54"/>
        <end position="121"/>
    </location>
</feature>
<feature type="signal peptide" evidence="1">
    <location>
        <begin position="1"/>
        <end position="27"/>
    </location>
</feature>
<comment type="caution">
    <text evidence="3">The sequence shown here is derived from an EMBL/GenBank/DDBJ whole genome shotgun (WGS) entry which is preliminary data.</text>
</comment>
<organism evidence="3 4">
    <name type="scientific">Acinetobacter rudis CIP 110305</name>
    <dbReference type="NCBI Taxonomy" id="421052"/>
    <lineage>
        <taxon>Bacteria</taxon>
        <taxon>Pseudomonadati</taxon>
        <taxon>Pseudomonadota</taxon>
        <taxon>Gammaproteobacteria</taxon>
        <taxon>Moraxellales</taxon>
        <taxon>Moraxellaceae</taxon>
        <taxon>Acinetobacter</taxon>
    </lineage>
</organism>
<proteinExistence type="predicted"/>
<gene>
    <name evidence="3" type="ORF">F945_02803</name>
</gene>
<keyword evidence="1" id="KW-0732">Signal</keyword>
<keyword evidence="4" id="KW-1185">Reference proteome</keyword>
<evidence type="ECO:0000313" key="4">
    <source>
        <dbReference type="Proteomes" id="UP000014568"/>
    </source>
</evidence>
<accession>S3MT77</accession>
<protein>
    <recommendedName>
        <fullName evidence="2">Peptidase C-terminal archaeal/bacterial domain-containing protein</fullName>
    </recommendedName>
</protein>